<evidence type="ECO:0000313" key="9">
    <source>
        <dbReference type="EMBL" id="KAJ9612263.1"/>
    </source>
</evidence>
<dbReference type="AlphaFoldDB" id="A0AA38XF02"/>
<protein>
    <recommendedName>
        <fullName evidence="8">Zn(2)-C6 fungal-type domain-containing protein</fullName>
    </recommendedName>
</protein>
<dbReference type="PANTHER" id="PTHR36206:SF16">
    <property type="entry name" value="TRANSCRIPTION FACTOR DOMAIN-CONTAINING PROTEIN-RELATED"/>
    <property type="match status" value="1"/>
</dbReference>
<dbReference type="EMBL" id="JAPDRK010000005">
    <property type="protein sequence ID" value="KAJ9612263.1"/>
    <property type="molecule type" value="Genomic_DNA"/>
</dbReference>
<feature type="region of interest" description="Disordered" evidence="7">
    <location>
        <begin position="573"/>
        <end position="595"/>
    </location>
</feature>
<evidence type="ECO:0000313" key="10">
    <source>
        <dbReference type="Proteomes" id="UP001172673"/>
    </source>
</evidence>
<dbReference type="CDD" id="cd00067">
    <property type="entry name" value="GAL4"/>
    <property type="match status" value="1"/>
</dbReference>
<dbReference type="Proteomes" id="UP001172673">
    <property type="component" value="Unassembled WGS sequence"/>
</dbReference>
<evidence type="ECO:0000256" key="3">
    <source>
        <dbReference type="ARBA" id="ARBA00023015"/>
    </source>
</evidence>
<evidence type="ECO:0000256" key="6">
    <source>
        <dbReference type="ARBA" id="ARBA00023242"/>
    </source>
</evidence>
<dbReference type="GO" id="GO:0008270">
    <property type="term" value="F:zinc ion binding"/>
    <property type="evidence" value="ECO:0007669"/>
    <property type="project" value="InterPro"/>
</dbReference>
<evidence type="ECO:0000256" key="7">
    <source>
        <dbReference type="SAM" id="MobiDB-lite"/>
    </source>
</evidence>
<keyword evidence="3" id="KW-0805">Transcription regulation</keyword>
<keyword evidence="4" id="KW-0238">DNA-binding</keyword>
<keyword evidence="1" id="KW-0479">Metal-binding</keyword>
<accession>A0AA38XF02</accession>
<dbReference type="PROSITE" id="PS00463">
    <property type="entry name" value="ZN2_CY6_FUNGAL_1"/>
    <property type="match status" value="1"/>
</dbReference>
<evidence type="ECO:0000256" key="1">
    <source>
        <dbReference type="ARBA" id="ARBA00022723"/>
    </source>
</evidence>
<keyword evidence="5" id="KW-0804">Transcription</keyword>
<dbReference type="GO" id="GO:0003677">
    <property type="term" value="F:DNA binding"/>
    <property type="evidence" value="ECO:0007669"/>
    <property type="project" value="UniProtKB-KW"/>
</dbReference>
<dbReference type="PROSITE" id="PS50048">
    <property type="entry name" value="ZN2_CY6_FUNGAL_2"/>
    <property type="match status" value="1"/>
</dbReference>
<name>A0AA38XF02_9EURO</name>
<keyword evidence="10" id="KW-1185">Reference proteome</keyword>
<dbReference type="GO" id="GO:0000981">
    <property type="term" value="F:DNA-binding transcription factor activity, RNA polymerase II-specific"/>
    <property type="evidence" value="ECO:0007669"/>
    <property type="project" value="InterPro"/>
</dbReference>
<keyword evidence="2" id="KW-0862">Zinc</keyword>
<dbReference type="SUPFAM" id="SSF57701">
    <property type="entry name" value="Zn2/Cys6 DNA-binding domain"/>
    <property type="match status" value="1"/>
</dbReference>
<feature type="domain" description="Zn(2)-C6 fungal-type" evidence="8">
    <location>
        <begin position="22"/>
        <end position="50"/>
    </location>
</feature>
<reference evidence="9" key="1">
    <citation type="submission" date="2022-10" db="EMBL/GenBank/DDBJ databases">
        <title>Culturing micro-colonial fungi from biological soil crusts in the Mojave desert and describing Neophaeococcomyces mojavensis, and introducing the new genera and species Taxawa tesnikishii.</title>
        <authorList>
            <person name="Kurbessoian T."/>
            <person name="Stajich J.E."/>
        </authorList>
    </citation>
    <scope>NUCLEOTIDE SEQUENCE</scope>
    <source>
        <strain evidence="9">TK_41</strain>
    </source>
</reference>
<keyword evidence="6" id="KW-0539">Nucleus</keyword>
<dbReference type="Gene3D" id="4.10.240.10">
    <property type="entry name" value="Zn(2)-C6 fungal-type DNA-binding domain"/>
    <property type="match status" value="1"/>
</dbReference>
<dbReference type="InterPro" id="IPR036864">
    <property type="entry name" value="Zn2-C6_fun-type_DNA-bd_sf"/>
</dbReference>
<evidence type="ECO:0000256" key="2">
    <source>
        <dbReference type="ARBA" id="ARBA00022833"/>
    </source>
</evidence>
<dbReference type="PANTHER" id="PTHR36206">
    <property type="entry name" value="ASPERCRYPTIN BIOSYNTHESIS CLUSTER-SPECIFIC TRANSCRIPTION REGULATOR ATNN-RELATED"/>
    <property type="match status" value="1"/>
</dbReference>
<evidence type="ECO:0000256" key="5">
    <source>
        <dbReference type="ARBA" id="ARBA00023163"/>
    </source>
</evidence>
<dbReference type="Pfam" id="PF00172">
    <property type="entry name" value="Zn_clus"/>
    <property type="match status" value="1"/>
</dbReference>
<sequence length="595" mass="67092">MLDVGDKKAAACQPIRTKSKNGCKTCKVRRVRCGEERPACQRCISTGRVCDGYGIWGGGGNTYEQRYRPQQAQGSEQALVKRVKPALTIIGTFHDCPVTALDAAETHHFEWFWRRTARKIPGAFFSDAGNALFFQACVSDAAVTHGVLAMCSAHRDSDKVVAAKKPMLVQREEHFALRQYNKSIKLLQPHLRSDDTISLRIALFSCLAFIWAEFFRSRYQTAASHLEHGLRMLKHARGPPGSKRVGGNLIDDWVQGVFKKLYVYSTLFGQRPHHPWPFPIHLKPVSSVTVFLNAHEAREYLENILLEACALLEARSFLGSVKTDGTDACGHLAEKLMNDLDIWMSAYDNTLALLELQLDMVEAFACRVLRLYHTMAVIMVGTACEMEETKYDRHTFNFLLILEQMLDLRKVASNSKVREKYFGNEEGLPHSIGDMGPVAPLYYLATRCRIPRLRVQAIKLLEEEPRKEGIFDASLVANIARLIAAVEGLDVRQFDDDFHLSDLPRAEDLQLASTPAEERRLEILNILLPDAPWEPAVLTCRYRDSIVRYRIHTQPETGSSSIIIIMEDAPTDRPCSPEVMSPSASFWSKKANAKE</sequence>
<evidence type="ECO:0000259" key="8">
    <source>
        <dbReference type="PROSITE" id="PS50048"/>
    </source>
</evidence>
<comment type="caution">
    <text evidence="9">The sequence shown here is derived from an EMBL/GenBank/DDBJ whole genome shotgun (WGS) entry which is preliminary data.</text>
</comment>
<organism evidence="9 10">
    <name type="scientific">Cladophialophora chaetospira</name>
    <dbReference type="NCBI Taxonomy" id="386627"/>
    <lineage>
        <taxon>Eukaryota</taxon>
        <taxon>Fungi</taxon>
        <taxon>Dikarya</taxon>
        <taxon>Ascomycota</taxon>
        <taxon>Pezizomycotina</taxon>
        <taxon>Eurotiomycetes</taxon>
        <taxon>Chaetothyriomycetidae</taxon>
        <taxon>Chaetothyriales</taxon>
        <taxon>Herpotrichiellaceae</taxon>
        <taxon>Cladophialophora</taxon>
    </lineage>
</organism>
<dbReference type="InterPro" id="IPR001138">
    <property type="entry name" value="Zn2Cys6_DnaBD"/>
</dbReference>
<dbReference type="SMART" id="SM00066">
    <property type="entry name" value="GAL4"/>
    <property type="match status" value="1"/>
</dbReference>
<gene>
    <name evidence="9" type="ORF">H2200_003860</name>
</gene>
<evidence type="ECO:0000256" key="4">
    <source>
        <dbReference type="ARBA" id="ARBA00023125"/>
    </source>
</evidence>
<dbReference type="InterPro" id="IPR052360">
    <property type="entry name" value="Transcr_Regulatory_Proteins"/>
</dbReference>
<proteinExistence type="predicted"/>